<sequence length="46" mass="5274">MPEPSASVSPRRRRHLACPRGRARCSRGRHGHQACQRLVWNVLPDD</sequence>
<gene>
    <name evidence="1" type="ORF">ACFFX0_25735</name>
</gene>
<reference evidence="1 2" key="1">
    <citation type="submission" date="2024-09" db="EMBL/GenBank/DDBJ databases">
        <authorList>
            <person name="Sun Q."/>
            <person name="Mori K."/>
        </authorList>
    </citation>
    <scope>NUCLEOTIDE SEQUENCE [LARGE SCALE GENOMIC DNA]</scope>
    <source>
        <strain evidence="1 2">CCM 7609</strain>
    </source>
</reference>
<keyword evidence="2" id="KW-1185">Reference proteome</keyword>
<organism evidence="1 2">
    <name type="scientific">Citricoccus parietis</name>
    <dbReference type="NCBI Taxonomy" id="592307"/>
    <lineage>
        <taxon>Bacteria</taxon>
        <taxon>Bacillati</taxon>
        <taxon>Actinomycetota</taxon>
        <taxon>Actinomycetes</taxon>
        <taxon>Micrococcales</taxon>
        <taxon>Micrococcaceae</taxon>
        <taxon>Citricoccus</taxon>
    </lineage>
</organism>
<dbReference type="EMBL" id="JBHMFI010000002">
    <property type="protein sequence ID" value="MFB9074406.1"/>
    <property type="molecule type" value="Genomic_DNA"/>
</dbReference>
<dbReference type="Proteomes" id="UP001589575">
    <property type="component" value="Unassembled WGS sequence"/>
</dbReference>
<accession>A0ABV5G685</accession>
<evidence type="ECO:0000313" key="1">
    <source>
        <dbReference type="EMBL" id="MFB9074406.1"/>
    </source>
</evidence>
<proteinExistence type="predicted"/>
<evidence type="ECO:0000313" key="2">
    <source>
        <dbReference type="Proteomes" id="UP001589575"/>
    </source>
</evidence>
<protein>
    <submittedName>
        <fullName evidence="1">Uncharacterized protein</fullName>
    </submittedName>
</protein>
<name>A0ABV5G685_9MICC</name>
<comment type="caution">
    <text evidence="1">The sequence shown here is derived from an EMBL/GenBank/DDBJ whole genome shotgun (WGS) entry which is preliminary data.</text>
</comment>